<protein>
    <recommendedName>
        <fullName evidence="4">Type IV secretion protein IcmB</fullName>
    </recommendedName>
</protein>
<feature type="compositionally biased region" description="Basic and acidic residues" evidence="1">
    <location>
        <begin position="1012"/>
        <end position="1024"/>
    </location>
</feature>
<keyword evidence="3" id="KW-1185">Reference proteome</keyword>
<dbReference type="InterPro" id="IPR027417">
    <property type="entry name" value="P-loop_NTPase"/>
</dbReference>
<accession>A0AAV4ZH73</accession>
<feature type="region of interest" description="Disordered" evidence="1">
    <location>
        <begin position="1001"/>
        <end position="1024"/>
    </location>
</feature>
<evidence type="ECO:0008006" key="4">
    <source>
        <dbReference type="Google" id="ProtNLM"/>
    </source>
</evidence>
<reference evidence="2" key="2">
    <citation type="submission" date="2021-08" db="EMBL/GenBank/DDBJ databases">
        <authorList>
            <person name="Tani A."/>
            <person name="Ola A."/>
            <person name="Ogura Y."/>
            <person name="Katsura K."/>
            <person name="Hayashi T."/>
        </authorList>
    </citation>
    <scope>NUCLEOTIDE SEQUENCE</scope>
    <source>
        <strain evidence="2">DSM 16372</strain>
    </source>
</reference>
<reference evidence="2" key="1">
    <citation type="journal article" date="2016" name="Front. Microbiol.">
        <title>Genome Sequence of the Piezophilic, Mesophilic Sulfate-Reducing Bacterium Desulfovibrio indicus J2T.</title>
        <authorList>
            <person name="Cao J."/>
            <person name="Maignien L."/>
            <person name="Shao Z."/>
            <person name="Alain K."/>
            <person name="Jebbar M."/>
        </authorList>
    </citation>
    <scope>NUCLEOTIDE SEQUENCE</scope>
    <source>
        <strain evidence="2">DSM 16372</strain>
    </source>
</reference>
<evidence type="ECO:0000313" key="2">
    <source>
        <dbReference type="EMBL" id="GJD87668.1"/>
    </source>
</evidence>
<dbReference type="EMBL" id="BPQO01000004">
    <property type="protein sequence ID" value="GJD87668.1"/>
    <property type="molecule type" value="Genomic_DNA"/>
</dbReference>
<dbReference type="AlphaFoldDB" id="A0AAV4ZH73"/>
<sequence>MGLTSVLGTIGSIASSYARKPLTAFSQLETSEGGHTIVAKDGSLATVLRIDGVRQILGDEELEHLIERLTVQLSPYFGRPGHALQVWFARDPDLSGLVVRNLMRAPRNVASSLGLDFEDVFDAKENHLPNYVVAEGFHFVLWTRLSILTKQELQRAKIDTRPPKGWPTFAEAQDINRAVRALVTRHQSFVDSLMTDLGNVGIRAEALNADVAIEAVRSSIYPDLTDSGWLPSLPGGPVPRRRPDLSPTDASHYLWPRLDDQIFDREAERVNPRIVRVGAYNFAGVDMAVGPQEVQNFAYLLGRMIDGNVSKEMPWRFSALIEGEGLSMLGVKSFLAAIFTFTNRENRAIREAIEDLKALVAEDGLVVCRMRISFATWAPADDLRLIEDRSSRLKRAVEGWGYCEASQLSGDPLACVMSSALGLDIASTAPAGVPPLQDVIRMLPWNRDASPWPFGSVLFRTGDGRPWAYQPGTEKQDAFIDLVFAPPGKGKSVWLNTTGLATCLSPAATTGTGGQMLPRVAIIDIGRSSSGLISLLKEALPIERRHEVAYHRLRMTKDYAINPFDTQLGCRYPLPNEKAFLVNFLSLLGTPVGSDHSPEGLADIAARVVDEVYARFDDKKIANSAPKRYVQGEDFEVDEALRSRGIIVPGGGFTWWDVVDALFERDAEREAILAQRRAVPLLEDLQLVLRDDRIVNNFGTAMIGTGEKVIDVFARMITAVSAAYPLLTVPTRFDIGAARVVSLDLDEVAPSVGDFAAKSTAMSYMLARYATARDFYLNEEIVNLIPDLYREHHRSRIRRIRETPKRLVYDEFHRTSVAPQVREQVMIDMREGRKWGVHIVLASQLLDDFPREMINVATGIWIMGVANAGNAREVAERFDLSRTAETIIKHHLNGPGPGGAPFLVKIQLRDGQHEHMLVNTLSPVEAWAFSTTAEDSELRQRLYAILGPKEARRRLAARFRTGSAKLEIARRLKDAFEQGKIGDEVKNGIIDRIVLELSPEAAASRGMTQPEPPRRPVREAARAG</sequence>
<proteinExistence type="predicted"/>
<organism evidence="2 3">
    <name type="scientific">Methylobacterium hispanicum</name>
    <dbReference type="NCBI Taxonomy" id="270350"/>
    <lineage>
        <taxon>Bacteria</taxon>
        <taxon>Pseudomonadati</taxon>
        <taxon>Pseudomonadota</taxon>
        <taxon>Alphaproteobacteria</taxon>
        <taxon>Hyphomicrobiales</taxon>
        <taxon>Methylobacteriaceae</taxon>
        <taxon>Methylobacterium</taxon>
    </lineage>
</organism>
<name>A0AAV4ZH73_9HYPH</name>
<dbReference type="Proteomes" id="UP001055247">
    <property type="component" value="Unassembled WGS sequence"/>
</dbReference>
<comment type="caution">
    <text evidence="2">The sequence shown here is derived from an EMBL/GenBank/DDBJ whole genome shotgun (WGS) entry which is preliminary data.</text>
</comment>
<gene>
    <name evidence="2" type="ORF">BHAOGJBA_1173</name>
</gene>
<dbReference type="SUPFAM" id="SSF52540">
    <property type="entry name" value="P-loop containing nucleoside triphosphate hydrolases"/>
    <property type="match status" value="1"/>
</dbReference>
<dbReference type="Gene3D" id="3.40.50.300">
    <property type="entry name" value="P-loop containing nucleotide triphosphate hydrolases"/>
    <property type="match status" value="1"/>
</dbReference>
<evidence type="ECO:0000313" key="3">
    <source>
        <dbReference type="Proteomes" id="UP001055247"/>
    </source>
</evidence>
<evidence type="ECO:0000256" key="1">
    <source>
        <dbReference type="SAM" id="MobiDB-lite"/>
    </source>
</evidence>
<dbReference type="RefSeq" id="WP_238229664.1">
    <property type="nucleotide sequence ID" value="NZ_BPQO01000004.1"/>
</dbReference>